<evidence type="ECO:0000313" key="1">
    <source>
        <dbReference type="EMBL" id="GFD50045.1"/>
    </source>
</evidence>
<dbReference type="AlphaFoldDB" id="A0A699WR22"/>
<sequence length="54" mass="5994">MPDLNVLGPLMKDWVLHNAYGALIVYQDRGVHEIEPIIQHLVLNPENLSTAASS</sequence>
<feature type="non-terminal residue" evidence="1">
    <location>
        <position position="54"/>
    </location>
</feature>
<comment type="caution">
    <text evidence="1">The sequence shown here is derived from an EMBL/GenBank/DDBJ whole genome shotgun (WGS) entry which is preliminary data.</text>
</comment>
<dbReference type="EMBL" id="BKCJ011751839">
    <property type="protein sequence ID" value="GFD50045.1"/>
    <property type="molecule type" value="Genomic_DNA"/>
</dbReference>
<name>A0A699WR22_TANCI</name>
<gene>
    <name evidence="1" type="ORF">Tci_922014</name>
</gene>
<accession>A0A699WR22</accession>
<organism evidence="1">
    <name type="scientific">Tanacetum cinerariifolium</name>
    <name type="common">Dalmatian daisy</name>
    <name type="synonym">Chrysanthemum cinerariifolium</name>
    <dbReference type="NCBI Taxonomy" id="118510"/>
    <lineage>
        <taxon>Eukaryota</taxon>
        <taxon>Viridiplantae</taxon>
        <taxon>Streptophyta</taxon>
        <taxon>Embryophyta</taxon>
        <taxon>Tracheophyta</taxon>
        <taxon>Spermatophyta</taxon>
        <taxon>Magnoliopsida</taxon>
        <taxon>eudicotyledons</taxon>
        <taxon>Gunneridae</taxon>
        <taxon>Pentapetalae</taxon>
        <taxon>asterids</taxon>
        <taxon>campanulids</taxon>
        <taxon>Asterales</taxon>
        <taxon>Asteraceae</taxon>
        <taxon>Asteroideae</taxon>
        <taxon>Anthemideae</taxon>
        <taxon>Anthemidinae</taxon>
        <taxon>Tanacetum</taxon>
    </lineage>
</organism>
<reference evidence="1" key="1">
    <citation type="journal article" date="2019" name="Sci. Rep.">
        <title>Draft genome of Tanacetum cinerariifolium, the natural source of mosquito coil.</title>
        <authorList>
            <person name="Yamashiro T."/>
            <person name="Shiraishi A."/>
            <person name="Satake H."/>
            <person name="Nakayama K."/>
        </authorList>
    </citation>
    <scope>NUCLEOTIDE SEQUENCE</scope>
</reference>
<protein>
    <submittedName>
        <fullName evidence="1">Uncharacterized protein</fullName>
    </submittedName>
</protein>
<proteinExistence type="predicted"/>